<organism evidence="3 4">
    <name type="scientific">Alkalibacillus haloalkaliphilus</name>
    <dbReference type="NCBI Taxonomy" id="94136"/>
    <lineage>
        <taxon>Bacteria</taxon>
        <taxon>Bacillati</taxon>
        <taxon>Bacillota</taxon>
        <taxon>Bacilli</taxon>
        <taxon>Bacillales</taxon>
        <taxon>Bacillaceae</taxon>
        <taxon>Alkalibacillus</taxon>
    </lineage>
</organism>
<dbReference type="Gene3D" id="3.10.350.10">
    <property type="entry name" value="LysM domain"/>
    <property type="match status" value="1"/>
</dbReference>
<dbReference type="PROSITE" id="PS51782">
    <property type="entry name" value="LYSM"/>
    <property type="match status" value="1"/>
</dbReference>
<protein>
    <recommendedName>
        <fullName evidence="2">LysM domain-containing protein</fullName>
    </recommendedName>
</protein>
<evidence type="ECO:0000259" key="2">
    <source>
        <dbReference type="PROSITE" id="PS51782"/>
    </source>
</evidence>
<dbReference type="CDD" id="cd00118">
    <property type="entry name" value="LysM"/>
    <property type="match status" value="1"/>
</dbReference>
<dbReference type="InterPro" id="IPR036779">
    <property type="entry name" value="LysM_dom_sf"/>
</dbReference>
<reference evidence="3 4" key="1">
    <citation type="submission" date="2019-07" db="EMBL/GenBank/DDBJ databases">
        <title>Whole genome shotgun sequence of Alkalibacillus haloalkaliphilus NBRC 103110.</title>
        <authorList>
            <person name="Hosoyama A."/>
            <person name="Uohara A."/>
            <person name="Ohji S."/>
            <person name="Ichikawa N."/>
        </authorList>
    </citation>
    <scope>NUCLEOTIDE SEQUENCE [LARGE SCALE GENOMIC DNA]</scope>
    <source>
        <strain evidence="3 4">NBRC 103110</strain>
    </source>
</reference>
<dbReference type="RefSeq" id="WP_170236078.1">
    <property type="nucleotide sequence ID" value="NZ_BJYA01000015.1"/>
</dbReference>
<dbReference type="Pfam" id="PF01476">
    <property type="entry name" value="LysM"/>
    <property type="match status" value="1"/>
</dbReference>
<feature type="region of interest" description="Disordered" evidence="1">
    <location>
        <begin position="46"/>
        <end position="82"/>
    </location>
</feature>
<feature type="compositionally biased region" description="Basic and acidic residues" evidence="1">
    <location>
        <begin position="61"/>
        <end position="82"/>
    </location>
</feature>
<evidence type="ECO:0000256" key="1">
    <source>
        <dbReference type="SAM" id="MobiDB-lite"/>
    </source>
</evidence>
<comment type="caution">
    <text evidence="3">The sequence shown here is derived from an EMBL/GenBank/DDBJ whole genome shotgun (WGS) entry which is preliminary data.</text>
</comment>
<accession>A0A511W7W3</accession>
<feature type="domain" description="LysM" evidence="2">
    <location>
        <begin position="2"/>
        <end position="47"/>
    </location>
</feature>
<evidence type="ECO:0000313" key="4">
    <source>
        <dbReference type="Proteomes" id="UP000321440"/>
    </source>
</evidence>
<dbReference type="EMBL" id="BJYA01000015">
    <property type="protein sequence ID" value="GEN46418.1"/>
    <property type="molecule type" value="Genomic_DNA"/>
</dbReference>
<dbReference type="SUPFAM" id="SSF54106">
    <property type="entry name" value="LysM domain"/>
    <property type="match status" value="1"/>
</dbReference>
<keyword evidence="4" id="KW-1185">Reference proteome</keyword>
<dbReference type="SMART" id="SM00257">
    <property type="entry name" value="LysM"/>
    <property type="match status" value="1"/>
</dbReference>
<proteinExistence type="predicted"/>
<gene>
    <name evidence="3" type="ORF">AHA02nite_21940</name>
</gene>
<name>A0A511W7W3_9BACI</name>
<dbReference type="AlphaFoldDB" id="A0A511W7W3"/>
<evidence type="ECO:0000313" key="3">
    <source>
        <dbReference type="EMBL" id="GEN46418.1"/>
    </source>
</evidence>
<dbReference type="Proteomes" id="UP000321440">
    <property type="component" value="Unassembled WGS sequence"/>
</dbReference>
<dbReference type="InterPro" id="IPR018392">
    <property type="entry name" value="LysM"/>
</dbReference>
<sequence length="198" mass="23201">MKIHIVKKGESMDSIAEKYGVSQSELHDMNKHLSEPKDVMEGMKLKVPNESPKEQPVVEVEQTREVETDHSSNEEVEHSRQEELTVAERFPLPNDFEKPKPIPYIREDEYFDKQIAPYDESTSYDELLEAASYTNMPNTFEDSWTPEVVYEPIYFDPYVVQQQQQQSQQDYERLYYASYRSGCGCQGAPINYGYGYYY</sequence>